<sequence>MERVRIGAHHKTKSMWKTVPGTVLIYLPILAAIPFAVLAVILVRWHLRIMGAEQLKSYREFIPDWESHRYTRQDQITFTTETPRWHLSRFRFFWLFNCKLYCPLSVALFSYLAYLVKVVENWWCPFYHDKKPSYKEAAIDQSFWHIYPEEKAKLHPDDRENPLWNETSPER</sequence>
<keyword evidence="1" id="KW-0812">Transmembrane</keyword>
<keyword evidence="1" id="KW-0472">Membrane</keyword>
<protein>
    <submittedName>
        <fullName evidence="2">Uncharacterized protein</fullName>
    </submittedName>
</protein>
<keyword evidence="1" id="KW-1133">Transmembrane helix</keyword>
<dbReference type="RefSeq" id="WP_345969118.1">
    <property type="nucleotide sequence ID" value="NZ_CP147920.1"/>
</dbReference>
<gene>
    <name evidence="2" type="ORF">WCY31_07010</name>
</gene>
<feature type="transmembrane region" description="Helical" evidence="1">
    <location>
        <begin position="23"/>
        <end position="47"/>
    </location>
</feature>
<evidence type="ECO:0000313" key="3">
    <source>
        <dbReference type="Proteomes" id="UP001447842"/>
    </source>
</evidence>
<reference evidence="2 3" key="1">
    <citation type="submission" date="2024-03" db="EMBL/GenBank/DDBJ databases">
        <title>Sulfurimonas sp. HSL3-1.</title>
        <authorList>
            <person name="Wang S."/>
        </authorList>
    </citation>
    <scope>NUCLEOTIDE SEQUENCE [LARGE SCALE GENOMIC DNA]</scope>
    <source>
        <strain evidence="2 3">HSL3-1</strain>
    </source>
</reference>
<evidence type="ECO:0000256" key="1">
    <source>
        <dbReference type="SAM" id="Phobius"/>
    </source>
</evidence>
<organism evidence="2 3">
    <name type="scientific">Sulfurimonas diazotrophicus</name>
    <dbReference type="NCBI Taxonomy" id="3131939"/>
    <lineage>
        <taxon>Bacteria</taxon>
        <taxon>Pseudomonadati</taxon>
        <taxon>Campylobacterota</taxon>
        <taxon>Epsilonproteobacteria</taxon>
        <taxon>Campylobacterales</taxon>
        <taxon>Sulfurimonadaceae</taxon>
        <taxon>Sulfurimonas</taxon>
    </lineage>
</organism>
<accession>A0ABZ3H8I0</accession>
<dbReference type="EMBL" id="CP147920">
    <property type="protein sequence ID" value="XAU14005.1"/>
    <property type="molecule type" value="Genomic_DNA"/>
</dbReference>
<dbReference type="Proteomes" id="UP001447842">
    <property type="component" value="Chromosome"/>
</dbReference>
<proteinExistence type="predicted"/>
<name>A0ABZ3H8I0_9BACT</name>
<feature type="transmembrane region" description="Helical" evidence="1">
    <location>
        <begin position="92"/>
        <end position="116"/>
    </location>
</feature>
<evidence type="ECO:0000313" key="2">
    <source>
        <dbReference type="EMBL" id="XAU14005.1"/>
    </source>
</evidence>
<keyword evidence="3" id="KW-1185">Reference proteome</keyword>